<evidence type="ECO:0000259" key="1">
    <source>
        <dbReference type="Pfam" id="PF13439"/>
    </source>
</evidence>
<evidence type="ECO:0000313" key="3">
    <source>
        <dbReference type="Proteomes" id="UP000438760"/>
    </source>
</evidence>
<reference evidence="2 3" key="1">
    <citation type="submission" date="2019-11" db="EMBL/GenBank/DDBJ databases">
        <title>Genome of Strain BIT-d1.</title>
        <authorList>
            <person name="Yang Y."/>
        </authorList>
    </citation>
    <scope>NUCLEOTIDE SEQUENCE [LARGE SCALE GENOMIC DNA]</scope>
    <source>
        <strain evidence="2 3">BIT-d1</strain>
    </source>
</reference>
<organism evidence="2 3">
    <name type="scientific">Myroides albus</name>
    <dbReference type="NCBI Taxonomy" id="2562892"/>
    <lineage>
        <taxon>Bacteria</taxon>
        <taxon>Pseudomonadati</taxon>
        <taxon>Bacteroidota</taxon>
        <taxon>Flavobacteriia</taxon>
        <taxon>Flavobacteriales</taxon>
        <taxon>Flavobacteriaceae</taxon>
        <taxon>Myroides</taxon>
    </lineage>
</organism>
<dbReference type="GO" id="GO:0016757">
    <property type="term" value="F:glycosyltransferase activity"/>
    <property type="evidence" value="ECO:0007669"/>
    <property type="project" value="UniProtKB-ARBA"/>
</dbReference>
<accession>A0A6I3LIM4</accession>
<dbReference type="Gene3D" id="3.40.50.2000">
    <property type="entry name" value="Glycogen Phosphorylase B"/>
    <property type="match status" value="2"/>
</dbReference>
<evidence type="ECO:0000313" key="2">
    <source>
        <dbReference type="EMBL" id="MTG97446.1"/>
    </source>
</evidence>
<keyword evidence="2" id="KW-0808">Transferase</keyword>
<dbReference type="EMBL" id="WMJX01000006">
    <property type="protein sequence ID" value="MTG97446.1"/>
    <property type="molecule type" value="Genomic_DNA"/>
</dbReference>
<feature type="domain" description="Glycosyltransferase subfamily 4-like N-terminal" evidence="1">
    <location>
        <begin position="109"/>
        <end position="235"/>
    </location>
</feature>
<comment type="caution">
    <text evidence="2">The sequence shown here is derived from an EMBL/GenBank/DDBJ whole genome shotgun (WGS) entry which is preliminary data.</text>
</comment>
<dbReference type="OrthoDB" id="9794575at2"/>
<sequence>MKERVLIISYYWPPAGGPGVQRWLKFVKYLPDFNIEPIVYIPDNPTYPIIDSEISKEVKEEVTILRNSIKEPYRFADLFGSKKAKAMSAGMISNHRNQTKLEKILLWIRGNMFIPDSRVGWVTPSIKYLKEYLKNNPDITKVITTGPPHSMHLIGKGLKKDLNIKWIADFRDPWTTIGYHKELKLSKRSKAAHEQLEIEVLNTADHIIVTSKGTRKEFETKTNKPISIITNGYDITDVPKVALDEKFTIAHIGSFLSDRNPRVFWKALSELRKENKAFKDAFELKLVGRVSDDILETIKEFKLDSCTNNQGYINHKDSLLQMRSSQVLLLVEIDSDDTKSIIPGKLFEYMASERPILAIGPEESDFFEIIQQTNTGKIALYSEKDKIRDIILAYFDLYQQNKLQVYAMGLQYFSRKRLTERLAAIIDKL</sequence>
<dbReference type="SUPFAM" id="SSF53756">
    <property type="entry name" value="UDP-Glycosyltransferase/glycogen phosphorylase"/>
    <property type="match status" value="1"/>
</dbReference>
<dbReference type="InterPro" id="IPR028098">
    <property type="entry name" value="Glyco_trans_4-like_N"/>
</dbReference>
<proteinExistence type="predicted"/>
<keyword evidence="3" id="KW-1185">Reference proteome</keyword>
<dbReference type="Proteomes" id="UP000438760">
    <property type="component" value="Unassembled WGS sequence"/>
</dbReference>
<name>A0A6I3LIM4_9FLAO</name>
<dbReference type="CDD" id="cd03794">
    <property type="entry name" value="GT4_WbuB-like"/>
    <property type="match status" value="1"/>
</dbReference>
<protein>
    <submittedName>
        <fullName evidence="2">Glycosyltransferase</fullName>
    </submittedName>
</protein>
<dbReference type="Pfam" id="PF13439">
    <property type="entry name" value="Glyco_transf_4"/>
    <property type="match status" value="1"/>
</dbReference>
<gene>
    <name evidence="2" type="ORF">GJV76_04740</name>
</gene>
<dbReference type="AlphaFoldDB" id="A0A6I3LIM4"/>